<evidence type="ECO:0000256" key="2">
    <source>
        <dbReference type="ARBA" id="ARBA00022448"/>
    </source>
</evidence>
<evidence type="ECO:0000256" key="5">
    <source>
        <dbReference type="ARBA" id="ARBA00022826"/>
    </source>
</evidence>
<accession>A0AAJ4ZMP5</accession>
<keyword evidence="11" id="KW-0407">Ion channel</keyword>
<name>A0AAJ4ZMP5_9RALS</name>
<comment type="caution">
    <text evidence="14">The sequence shown here is derived from an EMBL/GenBank/DDBJ whole genome shotgun (WGS) entry which is preliminary data.</text>
</comment>
<dbReference type="Proteomes" id="UP000255008">
    <property type="component" value="Unassembled WGS sequence"/>
</dbReference>
<feature type="transmembrane region" description="Helical" evidence="12">
    <location>
        <begin position="240"/>
        <end position="261"/>
    </location>
</feature>
<dbReference type="Gene3D" id="1.20.120.350">
    <property type="entry name" value="Voltage-gated potassium channels. Chain C"/>
    <property type="match status" value="1"/>
</dbReference>
<evidence type="ECO:0000256" key="1">
    <source>
        <dbReference type="ARBA" id="ARBA00004141"/>
    </source>
</evidence>
<evidence type="ECO:0000256" key="12">
    <source>
        <dbReference type="SAM" id="Phobius"/>
    </source>
</evidence>
<evidence type="ECO:0000256" key="3">
    <source>
        <dbReference type="ARBA" id="ARBA00022538"/>
    </source>
</evidence>
<dbReference type="GO" id="GO:0008076">
    <property type="term" value="C:voltage-gated potassium channel complex"/>
    <property type="evidence" value="ECO:0007669"/>
    <property type="project" value="InterPro"/>
</dbReference>
<feature type="transmembrane region" description="Helical" evidence="12">
    <location>
        <begin position="51"/>
        <end position="69"/>
    </location>
</feature>
<dbReference type="Gene3D" id="1.10.287.70">
    <property type="match status" value="1"/>
</dbReference>
<feature type="transmembrane region" description="Helical" evidence="12">
    <location>
        <begin position="210"/>
        <end position="228"/>
    </location>
</feature>
<evidence type="ECO:0000256" key="4">
    <source>
        <dbReference type="ARBA" id="ARBA00022692"/>
    </source>
</evidence>
<evidence type="ECO:0000256" key="11">
    <source>
        <dbReference type="ARBA" id="ARBA00023303"/>
    </source>
</evidence>
<keyword evidence="4 12" id="KW-0812">Transmembrane</keyword>
<keyword evidence="9" id="KW-0406">Ion transport</keyword>
<evidence type="ECO:0000256" key="10">
    <source>
        <dbReference type="ARBA" id="ARBA00023136"/>
    </source>
</evidence>
<dbReference type="Pfam" id="PF00520">
    <property type="entry name" value="Ion_trans"/>
    <property type="match status" value="1"/>
</dbReference>
<feature type="transmembrane region" description="Helical" evidence="12">
    <location>
        <begin position="111"/>
        <end position="133"/>
    </location>
</feature>
<reference evidence="14 15" key="1">
    <citation type="submission" date="2018-06" db="EMBL/GenBank/DDBJ databases">
        <authorList>
            <consortium name="Pathogen Informatics"/>
            <person name="Doyle S."/>
        </authorList>
    </citation>
    <scope>NUCLEOTIDE SEQUENCE [LARGE SCALE GENOMIC DNA]</scope>
    <source>
        <strain evidence="14 15">NCTC10894</strain>
    </source>
</reference>
<keyword evidence="6" id="KW-0851">Voltage-gated channel</keyword>
<dbReference type="PRINTS" id="PR00169">
    <property type="entry name" value="KCHANNEL"/>
</dbReference>
<dbReference type="GO" id="GO:0001508">
    <property type="term" value="P:action potential"/>
    <property type="evidence" value="ECO:0007669"/>
    <property type="project" value="TreeGrafter"/>
</dbReference>
<evidence type="ECO:0000313" key="15">
    <source>
        <dbReference type="Proteomes" id="UP000255008"/>
    </source>
</evidence>
<dbReference type="PANTHER" id="PTHR11537">
    <property type="entry name" value="VOLTAGE-GATED POTASSIUM CHANNEL"/>
    <property type="match status" value="1"/>
</dbReference>
<evidence type="ECO:0000256" key="9">
    <source>
        <dbReference type="ARBA" id="ARBA00023065"/>
    </source>
</evidence>
<feature type="domain" description="Ion transport" evidence="13">
    <location>
        <begin position="50"/>
        <end position="262"/>
    </location>
</feature>
<dbReference type="InterPro" id="IPR028325">
    <property type="entry name" value="VG_K_chnl"/>
</dbReference>
<evidence type="ECO:0000259" key="13">
    <source>
        <dbReference type="Pfam" id="PF00520"/>
    </source>
</evidence>
<keyword evidence="8 12" id="KW-1133">Transmembrane helix</keyword>
<keyword evidence="10 12" id="KW-0472">Membrane</keyword>
<proteinExistence type="predicted"/>
<evidence type="ECO:0000313" key="14">
    <source>
        <dbReference type="EMBL" id="SUD98369.1"/>
    </source>
</evidence>
<keyword evidence="5" id="KW-0631">Potassium channel</keyword>
<feature type="transmembrane region" description="Helical" evidence="12">
    <location>
        <begin position="178"/>
        <end position="198"/>
    </location>
</feature>
<comment type="subcellular location">
    <subcellularLocation>
        <location evidence="1">Membrane</location>
        <topology evidence="1">Multi-pass membrane protein</topology>
    </subcellularLocation>
</comment>
<dbReference type="PANTHER" id="PTHR11537:SF254">
    <property type="entry name" value="POTASSIUM VOLTAGE-GATED CHANNEL PROTEIN SHAB"/>
    <property type="match status" value="1"/>
</dbReference>
<protein>
    <submittedName>
        <fullName evidence="14">MlotiK1 channel</fullName>
    </submittedName>
</protein>
<organism evidence="14 15">
    <name type="scientific">Ralstonia mannitolilytica</name>
    <dbReference type="NCBI Taxonomy" id="105219"/>
    <lineage>
        <taxon>Bacteria</taxon>
        <taxon>Pseudomonadati</taxon>
        <taxon>Pseudomonadota</taxon>
        <taxon>Betaproteobacteria</taxon>
        <taxon>Burkholderiales</taxon>
        <taxon>Burkholderiaceae</taxon>
        <taxon>Ralstonia</taxon>
    </lineage>
</organism>
<dbReference type="SUPFAM" id="SSF81324">
    <property type="entry name" value="Voltage-gated potassium channels"/>
    <property type="match status" value="1"/>
</dbReference>
<evidence type="ECO:0000256" key="8">
    <source>
        <dbReference type="ARBA" id="ARBA00022989"/>
    </source>
</evidence>
<gene>
    <name evidence="14" type="ORF">NCTC10894_02753</name>
</gene>
<sequence>MTAMRNPPRTSRNRWHAHNARLGEYLGKPESGWRARWYTIIFEAETWSGRLFDLTLLGAILASVLVVMLDSLPSVSGRAGTLFTVLEWLFTLLFTAEYVMRILVVRKPWRYVLSFYGVIDFISILPTWLAIFVPELAYLVDVRLLRLLRIFRILKITVYFEEAQILLRALLNARHKIFVFLGTVFIITIILGTVMYVVEGPQHGFTSIPVSMYWAVVTLTTTGFGDLVPRTPLGQFITSMTILLGYSIIAFPTGIIGAELVNTMRDGSSSTPSPTPPSPSTRACTGCTFDRHDIDAAFCKRCGTRLPLHPTETAPSQ</sequence>
<feature type="transmembrane region" description="Helical" evidence="12">
    <location>
        <begin position="81"/>
        <end position="99"/>
    </location>
</feature>
<evidence type="ECO:0000256" key="6">
    <source>
        <dbReference type="ARBA" id="ARBA00022882"/>
    </source>
</evidence>
<dbReference type="InterPro" id="IPR027359">
    <property type="entry name" value="Volt_channel_dom_sf"/>
</dbReference>
<dbReference type="AlphaFoldDB" id="A0AAJ4ZMP5"/>
<keyword evidence="7" id="KW-0630">Potassium</keyword>
<evidence type="ECO:0000256" key="7">
    <source>
        <dbReference type="ARBA" id="ARBA00022958"/>
    </source>
</evidence>
<dbReference type="GO" id="GO:0005249">
    <property type="term" value="F:voltage-gated potassium channel activity"/>
    <property type="evidence" value="ECO:0007669"/>
    <property type="project" value="InterPro"/>
</dbReference>
<dbReference type="EMBL" id="UGVE01000001">
    <property type="protein sequence ID" value="SUD98369.1"/>
    <property type="molecule type" value="Genomic_DNA"/>
</dbReference>
<keyword evidence="2" id="KW-0813">Transport</keyword>
<dbReference type="InterPro" id="IPR005821">
    <property type="entry name" value="Ion_trans_dom"/>
</dbReference>
<keyword evidence="3" id="KW-0633">Potassium transport</keyword>